<dbReference type="InterPro" id="IPR033948">
    <property type="entry name" value="ETF_beta_N"/>
</dbReference>
<keyword evidence="6" id="KW-1185">Reference proteome</keyword>
<evidence type="ECO:0000313" key="6">
    <source>
        <dbReference type="Proteomes" id="UP000677436"/>
    </source>
</evidence>
<dbReference type="PROSITE" id="PS01065">
    <property type="entry name" value="ETF_BETA"/>
    <property type="match status" value="1"/>
</dbReference>
<dbReference type="PANTHER" id="PTHR21294">
    <property type="entry name" value="ELECTRON TRANSFER FLAVOPROTEIN BETA-SUBUNIT"/>
    <property type="match status" value="1"/>
</dbReference>
<comment type="cofactor">
    <cofactor evidence="3">
        <name>AMP</name>
        <dbReference type="ChEBI" id="CHEBI:456215"/>
    </cofactor>
</comment>
<evidence type="ECO:0000313" key="5">
    <source>
        <dbReference type="EMBL" id="BCU81426.1"/>
    </source>
</evidence>
<dbReference type="InterPro" id="IPR014729">
    <property type="entry name" value="Rossmann-like_a/b/a_fold"/>
</dbReference>
<dbReference type="Gene3D" id="3.40.50.620">
    <property type="entry name" value="HUPs"/>
    <property type="match status" value="1"/>
</dbReference>
<dbReference type="InterPro" id="IPR012255">
    <property type="entry name" value="ETF_b"/>
</dbReference>
<dbReference type="Pfam" id="PF01012">
    <property type="entry name" value="ETF"/>
    <property type="match status" value="1"/>
</dbReference>
<protein>
    <recommendedName>
        <fullName evidence="2">Electron transfer flavoprotein small subunit</fullName>
    </recommendedName>
</protein>
<dbReference type="RefSeq" id="WP_212774660.1">
    <property type="nucleotide sequence ID" value="NZ_AP024601.1"/>
</dbReference>
<dbReference type="KEGG" id="pabs:JIR001_12090"/>
<dbReference type="PIRSF" id="PIRSF000090">
    <property type="entry name" value="Beta-ETF"/>
    <property type="match status" value="1"/>
</dbReference>
<dbReference type="Proteomes" id="UP000677436">
    <property type="component" value="Chromosome"/>
</dbReference>
<reference evidence="5" key="1">
    <citation type="journal article" date="2013" name="Int. J. Syst. Evol. Microbiol.">
        <title>Polycladomyces abyssicola gen. nov., sp. nov., a thermophilic filamentous bacterium isolated from hemipelagic sediment.</title>
        <authorList>
            <person name="Tsubouchi T."/>
            <person name="Shimane Y."/>
            <person name="Mori K."/>
            <person name="Usui K."/>
            <person name="Hiraki T."/>
            <person name="Tame A."/>
            <person name="Uematsu K."/>
            <person name="Maruyama T."/>
            <person name="Hatada Y."/>
        </authorList>
    </citation>
    <scope>NUCLEOTIDE SEQUENCE</scope>
    <source>
        <strain evidence="5">JIR-001</strain>
    </source>
</reference>
<sequence>MLHIVCCVKQVPDSREIRIDPKTNTLIRQGVPAIANFYDMHGLEEALRIKDQYGARITVVCMGPPPAEKTLKQCISLGADEAVLVTDRRFAGADTLATSYVLAKAIQKIGEEWGPVDLVFCGKQTLDGDTGQVGPGIACRLDLEQLTYVEKVVGIDLEKRTITVHRHLEDGVEVVETRLPALLTALKELNKVRRASMPGMLRAARFKPVIWTVDDFPDMDKKQIGLKGSPTIVAKTWVPEQKPVNGEVVKDQSPQEAAAFLADRLWSTDLPDKLGWNQQSEEVSA</sequence>
<dbReference type="PANTHER" id="PTHR21294:SF17">
    <property type="entry name" value="PROTEIN FIXA"/>
    <property type="match status" value="1"/>
</dbReference>
<evidence type="ECO:0000259" key="4">
    <source>
        <dbReference type="SMART" id="SM00893"/>
    </source>
</evidence>
<evidence type="ECO:0000256" key="2">
    <source>
        <dbReference type="ARBA" id="ARBA00042002"/>
    </source>
</evidence>
<accession>A0A8D5UFA6</accession>
<organism evidence="5 6">
    <name type="scientific">Polycladomyces abyssicola</name>
    <dbReference type="NCBI Taxonomy" id="1125966"/>
    <lineage>
        <taxon>Bacteria</taxon>
        <taxon>Bacillati</taxon>
        <taxon>Bacillota</taxon>
        <taxon>Bacilli</taxon>
        <taxon>Bacillales</taxon>
        <taxon>Thermoactinomycetaceae</taxon>
        <taxon>Polycladomyces</taxon>
    </lineage>
</organism>
<gene>
    <name evidence="5" type="ORF">JIR001_12090</name>
</gene>
<dbReference type="InterPro" id="IPR000049">
    <property type="entry name" value="ET-Flavoprotein_bsu_CS"/>
</dbReference>
<dbReference type="InterPro" id="IPR014730">
    <property type="entry name" value="ETF_a/b_N"/>
</dbReference>
<comment type="similarity">
    <text evidence="1">Belongs to the ETF beta-subunit/FixA family.</text>
</comment>
<name>A0A8D5UFA6_9BACL</name>
<dbReference type="AlphaFoldDB" id="A0A8D5UFA6"/>
<dbReference type="GO" id="GO:0009055">
    <property type="term" value="F:electron transfer activity"/>
    <property type="evidence" value="ECO:0007669"/>
    <property type="project" value="InterPro"/>
</dbReference>
<evidence type="ECO:0000256" key="3">
    <source>
        <dbReference type="ARBA" id="ARBA00049933"/>
    </source>
</evidence>
<dbReference type="SMART" id="SM00893">
    <property type="entry name" value="ETF"/>
    <property type="match status" value="1"/>
</dbReference>
<dbReference type="EMBL" id="AP024601">
    <property type="protein sequence ID" value="BCU81426.1"/>
    <property type="molecule type" value="Genomic_DNA"/>
</dbReference>
<dbReference type="CDD" id="cd01714">
    <property type="entry name" value="ETF_beta"/>
    <property type="match status" value="1"/>
</dbReference>
<reference evidence="5" key="2">
    <citation type="journal article" date="2021" name="Microbiol. Resour. Announc.">
        <title>Complete Genome Sequence of Polycladomyces abyssicola JIR-001T, Isolated from Hemipelagic Sediment in Deep Seawater.</title>
        <authorList>
            <person name="Tsubouchi T."/>
            <person name="Kaneko Y."/>
        </authorList>
    </citation>
    <scope>NUCLEOTIDE SEQUENCE</scope>
    <source>
        <strain evidence="5">JIR-001</strain>
    </source>
</reference>
<dbReference type="SUPFAM" id="SSF52402">
    <property type="entry name" value="Adenine nucleotide alpha hydrolases-like"/>
    <property type="match status" value="1"/>
</dbReference>
<evidence type="ECO:0000256" key="1">
    <source>
        <dbReference type="ARBA" id="ARBA00007557"/>
    </source>
</evidence>
<feature type="domain" description="Electron transfer flavoprotein alpha/beta-subunit N-terminal" evidence="4">
    <location>
        <begin position="23"/>
        <end position="220"/>
    </location>
</feature>
<proteinExistence type="inferred from homology"/>